<dbReference type="Proteomes" id="UP000008021">
    <property type="component" value="Chromosome 8"/>
</dbReference>
<dbReference type="AlphaFoldDB" id="A0A0E0EJK9"/>
<dbReference type="EnsemblPlants" id="OMERI08G07250.1">
    <property type="protein sequence ID" value="OMERI08G07250.1"/>
    <property type="gene ID" value="OMERI08G07250"/>
</dbReference>
<sequence>MEAAPAGGPSGNLEEGGGWIGARRLEEADGDVALRRGSTHRLFFNCFRCPSIYLRFESEMV</sequence>
<organism evidence="1">
    <name type="scientific">Oryza meridionalis</name>
    <dbReference type="NCBI Taxonomy" id="40149"/>
    <lineage>
        <taxon>Eukaryota</taxon>
        <taxon>Viridiplantae</taxon>
        <taxon>Streptophyta</taxon>
        <taxon>Embryophyta</taxon>
        <taxon>Tracheophyta</taxon>
        <taxon>Spermatophyta</taxon>
        <taxon>Magnoliopsida</taxon>
        <taxon>Liliopsida</taxon>
        <taxon>Poales</taxon>
        <taxon>Poaceae</taxon>
        <taxon>BOP clade</taxon>
        <taxon>Oryzoideae</taxon>
        <taxon>Oryzeae</taxon>
        <taxon>Oryzinae</taxon>
        <taxon>Oryza</taxon>
    </lineage>
</organism>
<evidence type="ECO:0000313" key="1">
    <source>
        <dbReference type="EnsemblPlants" id="OMERI08G07250.1"/>
    </source>
</evidence>
<reference evidence="1" key="2">
    <citation type="submission" date="2018-05" db="EMBL/GenBank/DDBJ databases">
        <title>OmerRS3 (Oryza meridionalis Reference Sequence Version 3).</title>
        <authorList>
            <person name="Zhang J."/>
            <person name="Kudrna D."/>
            <person name="Lee S."/>
            <person name="Talag J."/>
            <person name="Welchert J."/>
            <person name="Wing R.A."/>
        </authorList>
    </citation>
    <scope>NUCLEOTIDE SEQUENCE [LARGE SCALE GENOMIC DNA]</scope>
    <source>
        <strain evidence="1">cv. OR44</strain>
    </source>
</reference>
<proteinExistence type="predicted"/>
<reference evidence="1" key="1">
    <citation type="submission" date="2015-04" db="UniProtKB">
        <authorList>
            <consortium name="EnsemblPlants"/>
        </authorList>
    </citation>
    <scope>IDENTIFICATION</scope>
</reference>
<dbReference type="Gramene" id="OMERI08G07250.1">
    <property type="protein sequence ID" value="OMERI08G07250.1"/>
    <property type="gene ID" value="OMERI08G07250"/>
</dbReference>
<protein>
    <submittedName>
        <fullName evidence="1">Uncharacterized protein</fullName>
    </submittedName>
</protein>
<name>A0A0E0EJK9_9ORYZ</name>
<dbReference type="HOGENOM" id="CLU_2926609_0_0_1"/>
<keyword evidence="2" id="KW-1185">Reference proteome</keyword>
<accession>A0A0E0EJK9</accession>
<evidence type="ECO:0000313" key="2">
    <source>
        <dbReference type="Proteomes" id="UP000008021"/>
    </source>
</evidence>